<organism evidence="5 6">
    <name type="scientific">Treponema peruense</name>
    <dbReference type="NCBI Taxonomy" id="2787628"/>
    <lineage>
        <taxon>Bacteria</taxon>
        <taxon>Pseudomonadati</taxon>
        <taxon>Spirochaetota</taxon>
        <taxon>Spirochaetia</taxon>
        <taxon>Spirochaetales</taxon>
        <taxon>Treponemataceae</taxon>
        <taxon>Treponema</taxon>
    </lineage>
</organism>
<dbReference type="GO" id="GO:0000976">
    <property type="term" value="F:transcription cis-regulatory region binding"/>
    <property type="evidence" value="ECO:0007669"/>
    <property type="project" value="TreeGrafter"/>
</dbReference>
<evidence type="ECO:0000259" key="4">
    <source>
        <dbReference type="PROSITE" id="PS50932"/>
    </source>
</evidence>
<dbReference type="PROSITE" id="PS50932">
    <property type="entry name" value="HTH_LACI_2"/>
    <property type="match status" value="1"/>
</dbReference>
<dbReference type="RefSeq" id="WP_198442462.1">
    <property type="nucleotide sequence ID" value="NZ_CBCSHE010000020.1"/>
</dbReference>
<reference evidence="5 6" key="1">
    <citation type="submission" date="2020-11" db="EMBL/GenBank/DDBJ databases">
        <title>Treponema Peruensis nv. sp., first commensal Treponema isolated from human feces.</title>
        <authorList>
            <person name="Belkhou C."/>
            <person name="Raes J."/>
        </authorList>
    </citation>
    <scope>NUCLEOTIDE SEQUENCE [LARGE SCALE GENOMIC DNA]</scope>
    <source>
        <strain evidence="5 6">RCC2812</strain>
    </source>
</reference>
<evidence type="ECO:0000256" key="2">
    <source>
        <dbReference type="ARBA" id="ARBA00023125"/>
    </source>
</evidence>
<dbReference type="SUPFAM" id="SSF47413">
    <property type="entry name" value="lambda repressor-like DNA-binding domains"/>
    <property type="match status" value="1"/>
</dbReference>
<dbReference type="InterPro" id="IPR046335">
    <property type="entry name" value="LacI/GalR-like_sensor"/>
</dbReference>
<name>A0A7T3RCU9_9SPIR</name>
<dbReference type="Gene3D" id="3.40.50.2300">
    <property type="match status" value="2"/>
</dbReference>
<keyword evidence="6" id="KW-1185">Reference proteome</keyword>
<dbReference type="Proteomes" id="UP000595224">
    <property type="component" value="Chromosome"/>
</dbReference>
<sequence length="346" mass="38670">MSNSEKKHIVTQNDVAREAGVTRSMVSYVISGTAERSVAPETRRRILDAIEKLGYRPNKAAQALQQGDVAFASKKIGVVLCNADVFRRPYYAEILSGIHTAAYEHKYQVAFIRFFEELRDPVLFNELIHPEEIGGLILVSTDQVLKTDDDYKILSTTRERIQKIVCVDWKCDGLTNILFDRQEAAYKASEYLFHQGYNDIGYIGENDERVLGVRQSLLERGIFTSEKDFYLVQAFNMTGGYDGVRELLKTRSLPRAVVCGSDEVAIGVMSCLNERKISIPEQVAVISIDNIETASYTTPPLTTINVQKTAMGARAVEAIVGSRDKKTAFEPVNILLPTSIVVRKSC</sequence>
<dbReference type="GO" id="GO:0003700">
    <property type="term" value="F:DNA-binding transcription factor activity"/>
    <property type="evidence" value="ECO:0007669"/>
    <property type="project" value="TreeGrafter"/>
</dbReference>
<protein>
    <submittedName>
        <fullName evidence="5">LacI family DNA-binding transcriptional regulator</fullName>
    </submittedName>
</protein>
<keyword evidence="1" id="KW-0805">Transcription regulation</keyword>
<dbReference type="EMBL" id="CP064936">
    <property type="protein sequence ID" value="QQA00773.1"/>
    <property type="molecule type" value="Genomic_DNA"/>
</dbReference>
<dbReference type="AlphaFoldDB" id="A0A7T3RCU9"/>
<dbReference type="Pfam" id="PF13377">
    <property type="entry name" value="Peripla_BP_3"/>
    <property type="match status" value="1"/>
</dbReference>
<dbReference type="Gene3D" id="1.10.260.40">
    <property type="entry name" value="lambda repressor-like DNA-binding domains"/>
    <property type="match status" value="1"/>
</dbReference>
<keyword evidence="2 5" id="KW-0238">DNA-binding</keyword>
<evidence type="ECO:0000313" key="5">
    <source>
        <dbReference type="EMBL" id="QQA00773.1"/>
    </source>
</evidence>
<dbReference type="SUPFAM" id="SSF53822">
    <property type="entry name" value="Periplasmic binding protein-like I"/>
    <property type="match status" value="1"/>
</dbReference>
<keyword evidence="3" id="KW-0804">Transcription</keyword>
<dbReference type="PANTHER" id="PTHR30146">
    <property type="entry name" value="LACI-RELATED TRANSCRIPTIONAL REPRESSOR"/>
    <property type="match status" value="1"/>
</dbReference>
<evidence type="ECO:0000256" key="1">
    <source>
        <dbReference type="ARBA" id="ARBA00023015"/>
    </source>
</evidence>
<dbReference type="InterPro" id="IPR000843">
    <property type="entry name" value="HTH_LacI"/>
</dbReference>
<evidence type="ECO:0000313" key="6">
    <source>
        <dbReference type="Proteomes" id="UP000595224"/>
    </source>
</evidence>
<feature type="domain" description="HTH lacI-type" evidence="4">
    <location>
        <begin position="10"/>
        <end position="66"/>
    </location>
</feature>
<dbReference type="Pfam" id="PF00356">
    <property type="entry name" value="LacI"/>
    <property type="match status" value="1"/>
</dbReference>
<gene>
    <name evidence="5" type="ORF">IWA51_11025</name>
</gene>
<dbReference type="PANTHER" id="PTHR30146:SF149">
    <property type="entry name" value="HTH-TYPE TRANSCRIPTIONAL REGULATOR EBGR"/>
    <property type="match status" value="1"/>
</dbReference>
<accession>A0A7T3RCU9</accession>
<proteinExistence type="predicted"/>
<evidence type="ECO:0000256" key="3">
    <source>
        <dbReference type="ARBA" id="ARBA00023163"/>
    </source>
</evidence>
<dbReference type="InterPro" id="IPR028082">
    <property type="entry name" value="Peripla_BP_I"/>
</dbReference>
<dbReference type="InterPro" id="IPR010982">
    <property type="entry name" value="Lambda_DNA-bd_dom_sf"/>
</dbReference>
<dbReference type="CDD" id="cd01392">
    <property type="entry name" value="HTH_LacI"/>
    <property type="match status" value="1"/>
</dbReference>
<dbReference type="KEGG" id="tper:IWA51_11025"/>
<dbReference type="SMART" id="SM00354">
    <property type="entry name" value="HTH_LACI"/>
    <property type="match status" value="1"/>
</dbReference>